<organism evidence="1 2">
    <name type="scientific">Brevundimonas abyssalis TAR-001</name>
    <dbReference type="NCBI Taxonomy" id="1391729"/>
    <lineage>
        <taxon>Bacteria</taxon>
        <taxon>Pseudomonadati</taxon>
        <taxon>Pseudomonadota</taxon>
        <taxon>Alphaproteobacteria</taxon>
        <taxon>Caulobacterales</taxon>
        <taxon>Caulobacteraceae</taxon>
        <taxon>Brevundimonas</taxon>
    </lineage>
</organism>
<reference evidence="2" key="1">
    <citation type="journal article" date="2013" name="Genome Announc.">
        <title>Draft Genome Sequence of the Dimorphic Prosthecate Bacterium Brevundimonas abyssalis TAR-001T.</title>
        <authorList>
            <person name="Tsubouchi T."/>
            <person name="Nishi S."/>
            <person name="Usui K."/>
            <person name="Shimane Y."/>
            <person name="Takaki Y."/>
            <person name="Maruyama T."/>
            <person name="Hatada Y."/>
        </authorList>
    </citation>
    <scope>NUCLEOTIDE SEQUENCE [LARGE SCALE GENOMIC DNA]</scope>
    <source>
        <strain evidence="2">TAR-001</strain>
    </source>
</reference>
<gene>
    <name evidence="1" type="ORF">MBEBAB_1664</name>
</gene>
<keyword evidence="2" id="KW-1185">Reference proteome</keyword>
<dbReference type="Proteomes" id="UP000016569">
    <property type="component" value="Unassembled WGS sequence"/>
</dbReference>
<protein>
    <submittedName>
        <fullName evidence="1">Uncharacterized protein</fullName>
    </submittedName>
</protein>
<proteinExistence type="predicted"/>
<comment type="caution">
    <text evidence="1">The sequence shown here is derived from an EMBL/GenBank/DDBJ whole genome shotgun (WGS) entry which is preliminary data.</text>
</comment>
<sequence>MTDELIIGHLFKRAIVIEAQFGSSDYHLNRYRMLKADARGRLH</sequence>
<dbReference type="AlphaFoldDB" id="A0A8E0NBP8"/>
<accession>A0A8E0NBP8</accession>
<name>A0A8E0NBP8_9CAUL</name>
<evidence type="ECO:0000313" key="1">
    <source>
        <dbReference type="EMBL" id="GAD59414.1"/>
    </source>
</evidence>
<dbReference type="EMBL" id="BATC01000026">
    <property type="protein sequence ID" value="GAD59414.1"/>
    <property type="molecule type" value="Genomic_DNA"/>
</dbReference>
<evidence type="ECO:0000313" key="2">
    <source>
        <dbReference type="Proteomes" id="UP000016569"/>
    </source>
</evidence>